<dbReference type="AlphaFoldDB" id="A0A2N5TNR5"/>
<evidence type="ECO:0000256" key="1">
    <source>
        <dbReference type="SAM" id="MobiDB-lite"/>
    </source>
</evidence>
<feature type="compositionally biased region" description="Basic and acidic residues" evidence="1">
    <location>
        <begin position="31"/>
        <end position="47"/>
    </location>
</feature>
<dbReference type="EMBL" id="PGCI01000423">
    <property type="protein sequence ID" value="PLW27137.1"/>
    <property type="molecule type" value="Genomic_DNA"/>
</dbReference>
<sequence length="336" mass="35989">MGYTTPPVPVILHLSATNTASINRSNTGVRPELEHPCSTGDRTDPVRPKRSPAGRTGLSDQCLAGPVRPVSHPARPVPTDQSKLVDRCPPIRSGWSTSLYRSDQSDRPNTGRTPRSTSEPVGQPWSTSSLVDQADPIGTGRAGCLTGRTGTARHWSDRPVRPAGERFGRTGSVRSPVEHGCSSSGRTPVFDRLMLAVQLNPAGGLAYHQGKIDKLNALAFKKALLSVNLGVADSIVLNYGASGHYLKRQEYFTLFQPIKSAVFGANGAAISILGVGSTIIHTSTGPIIILEAFFAPDLSSSLIPQCHYIWQGYLLNFSLPVSLCPLSSHFPFLESS</sequence>
<evidence type="ECO:0000313" key="3">
    <source>
        <dbReference type="EMBL" id="PLW27137.1"/>
    </source>
</evidence>
<feature type="compositionally biased region" description="Polar residues" evidence="1">
    <location>
        <begin position="94"/>
        <end position="131"/>
    </location>
</feature>
<feature type="domain" description="Retrovirus-related Pol polyprotein from transposon TNT 1-94-like beta-barrel" evidence="2">
    <location>
        <begin position="237"/>
        <end position="303"/>
    </location>
</feature>
<comment type="caution">
    <text evidence="3">The sequence shown here is derived from an EMBL/GenBank/DDBJ whole genome shotgun (WGS) entry which is preliminary data.</text>
</comment>
<feature type="compositionally biased region" description="Basic and acidic residues" evidence="1">
    <location>
        <begin position="154"/>
        <end position="168"/>
    </location>
</feature>
<protein>
    <recommendedName>
        <fullName evidence="2">Retrovirus-related Pol polyprotein from transposon TNT 1-94-like beta-barrel domain-containing protein</fullName>
    </recommendedName>
</protein>
<dbReference type="Pfam" id="PF22936">
    <property type="entry name" value="Pol_BBD"/>
    <property type="match status" value="1"/>
</dbReference>
<feature type="region of interest" description="Disordered" evidence="1">
    <location>
        <begin position="22"/>
        <end position="183"/>
    </location>
</feature>
<proteinExistence type="predicted"/>
<evidence type="ECO:0000313" key="4">
    <source>
        <dbReference type="Proteomes" id="UP000235392"/>
    </source>
</evidence>
<accession>A0A2N5TNR5</accession>
<dbReference type="InterPro" id="IPR054722">
    <property type="entry name" value="PolX-like_BBD"/>
</dbReference>
<reference evidence="3 4" key="1">
    <citation type="submission" date="2017-11" db="EMBL/GenBank/DDBJ databases">
        <title>De novo assembly and phasing of dikaryotic genomes from two isolates of Puccinia coronata f. sp. avenae, the causal agent of oat crown rust.</title>
        <authorList>
            <person name="Miller M.E."/>
            <person name="Zhang Y."/>
            <person name="Omidvar V."/>
            <person name="Sperschneider J."/>
            <person name="Schwessinger B."/>
            <person name="Raley C."/>
            <person name="Palmer J.M."/>
            <person name="Garnica D."/>
            <person name="Upadhyaya N."/>
            <person name="Rathjen J."/>
            <person name="Taylor J.M."/>
            <person name="Park R.F."/>
            <person name="Dodds P.N."/>
            <person name="Hirsch C.D."/>
            <person name="Kianian S.F."/>
            <person name="Figueroa M."/>
        </authorList>
    </citation>
    <scope>NUCLEOTIDE SEQUENCE [LARGE SCALE GENOMIC DNA]</scope>
    <source>
        <strain evidence="3">12SD80</strain>
    </source>
</reference>
<evidence type="ECO:0000259" key="2">
    <source>
        <dbReference type="Pfam" id="PF22936"/>
    </source>
</evidence>
<dbReference type="Proteomes" id="UP000235392">
    <property type="component" value="Unassembled WGS sequence"/>
</dbReference>
<gene>
    <name evidence="3" type="ORF">PCASD_22020</name>
</gene>
<organism evidence="3 4">
    <name type="scientific">Puccinia coronata f. sp. avenae</name>
    <dbReference type="NCBI Taxonomy" id="200324"/>
    <lineage>
        <taxon>Eukaryota</taxon>
        <taxon>Fungi</taxon>
        <taxon>Dikarya</taxon>
        <taxon>Basidiomycota</taxon>
        <taxon>Pucciniomycotina</taxon>
        <taxon>Pucciniomycetes</taxon>
        <taxon>Pucciniales</taxon>
        <taxon>Pucciniaceae</taxon>
        <taxon>Puccinia</taxon>
    </lineage>
</organism>
<name>A0A2N5TNR5_9BASI</name>